<comment type="similarity">
    <text evidence="1">Belongs to the sigma-70 factor family. ECF subfamily.</text>
</comment>
<keyword evidence="2" id="KW-0805">Transcription regulation</keyword>
<dbReference type="Pfam" id="PF04542">
    <property type="entry name" value="Sigma70_r2"/>
    <property type="match status" value="1"/>
</dbReference>
<evidence type="ECO:0000259" key="6">
    <source>
        <dbReference type="Pfam" id="PF08281"/>
    </source>
</evidence>
<dbReference type="Proteomes" id="UP000500970">
    <property type="component" value="Chromosome"/>
</dbReference>
<dbReference type="Pfam" id="PF08281">
    <property type="entry name" value="Sigma70_r4_2"/>
    <property type="match status" value="1"/>
</dbReference>
<accession>A0A7D4HPQ3</accession>
<gene>
    <name evidence="7" type="ORF">FOC84_08110</name>
</gene>
<dbReference type="RefSeq" id="WP_173143979.1">
    <property type="nucleotide sequence ID" value="NZ_CP053985.1"/>
</dbReference>
<dbReference type="GO" id="GO:0016987">
    <property type="term" value="F:sigma factor activity"/>
    <property type="evidence" value="ECO:0007669"/>
    <property type="project" value="UniProtKB-KW"/>
</dbReference>
<dbReference type="EMBL" id="CP053985">
    <property type="protein sequence ID" value="QKH34917.1"/>
    <property type="molecule type" value="Genomic_DNA"/>
</dbReference>
<dbReference type="PANTHER" id="PTHR43133">
    <property type="entry name" value="RNA POLYMERASE ECF-TYPE SIGMA FACTO"/>
    <property type="match status" value="1"/>
</dbReference>
<dbReference type="InterPro" id="IPR039425">
    <property type="entry name" value="RNA_pol_sigma-70-like"/>
</dbReference>
<name>A0A7D4HPQ3_9BURK</name>
<reference evidence="7 8" key="1">
    <citation type="submission" date="2020-05" db="EMBL/GenBank/DDBJ databases">
        <title>FDA dAtabase for Regulatory Grade micrObial Sequences (FDA-ARGOS): Supporting development and validation of Infectious Disease Dx tests.</title>
        <authorList>
            <person name="Sproer C."/>
            <person name="Gronow S."/>
            <person name="Severitt S."/>
            <person name="Schroder I."/>
            <person name="Tallon L."/>
            <person name="Sadzewicz L."/>
            <person name="Zhao X."/>
            <person name="Vavikolanu K."/>
            <person name="Mehta A."/>
            <person name="Aluvathingal J."/>
            <person name="Nadendla S."/>
            <person name="Myers T."/>
            <person name="Yan Y."/>
            <person name="Sichtig H."/>
        </authorList>
    </citation>
    <scope>NUCLEOTIDE SEQUENCE [LARGE SCALE GENOMIC DNA]</scope>
    <source>
        <strain evidence="7 8">FDAARGOS_790</strain>
    </source>
</reference>
<dbReference type="AlphaFoldDB" id="A0A7D4HPQ3"/>
<sequence>MAASEFTQQQEIETLYASHHGWLRNWLRRRLGDAFDAADLAHDTYLRVMRSGRIPPVDESRRHLTQIANGLVIDLYRRRQIEAACMEVLAQGPLHQEFSEEARALAVEALLEIDTILRGLHPNVRTALLLCKIDGMTYRDIAARLKVSVSSVEKYIAAGLLSCHQAMLGVAR</sequence>
<dbReference type="InterPro" id="IPR036388">
    <property type="entry name" value="WH-like_DNA-bd_sf"/>
</dbReference>
<dbReference type="InterPro" id="IPR014284">
    <property type="entry name" value="RNA_pol_sigma-70_dom"/>
</dbReference>
<evidence type="ECO:0000256" key="1">
    <source>
        <dbReference type="ARBA" id="ARBA00010641"/>
    </source>
</evidence>
<keyword evidence="3" id="KW-0731">Sigma factor</keyword>
<evidence type="ECO:0000256" key="2">
    <source>
        <dbReference type="ARBA" id="ARBA00023015"/>
    </source>
</evidence>
<evidence type="ECO:0000256" key="4">
    <source>
        <dbReference type="ARBA" id="ARBA00023163"/>
    </source>
</evidence>
<dbReference type="InterPro" id="IPR013324">
    <property type="entry name" value="RNA_pol_sigma_r3/r4-like"/>
</dbReference>
<dbReference type="Gene3D" id="1.10.10.10">
    <property type="entry name" value="Winged helix-like DNA-binding domain superfamily/Winged helix DNA-binding domain"/>
    <property type="match status" value="1"/>
</dbReference>
<dbReference type="Gene3D" id="1.10.1740.10">
    <property type="match status" value="1"/>
</dbReference>
<dbReference type="PANTHER" id="PTHR43133:SF63">
    <property type="entry name" value="RNA POLYMERASE SIGMA FACTOR FECI-RELATED"/>
    <property type="match status" value="1"/>
</dbReference>
<dbReference type="InterPro" id="IPR013325">
    <property type="entry name" value="RNA_pol_sigma_r2"/>
</dbReference>
<feature type="domain" description="RNA polymerase sigma-70 region 2" evidence="5">
    <location>
        <begin position="15"/>
        <end position="80"/>
    </location>
</feature>
<proteinExistence type="inferred from homology"/>
<dbReference type="GO" id="GO:0003677">
    <property type="term" value="F:DNA binding"/>
    <property type="evidence" value="ECO:0007669"/>
    <property type="project" value="InterPro"/>
</dbReference>
<dbReference type="InterPro" id="IPR013249">
    <property type="entry name" value="RNA_pol_sigma70_r4_t2"/>
</dbReference>
<evidence type="ECO:0000259" key="5">
    <source>
        <dbReference type="Pfam" id="PF04542"/>
    </source>
</evidence>
<dbReference type="GO" id="GO:0006352">
    <property type="term" value="P:DNA-templated transcription initiation"/>
    <property type="evidence" value="ECO:0007669"/>
    <property type="project" value="InterPro"/>
</dbReference>
<dbReference type="NCBIfam" id="TIGR02937">
    <property type="entry name" value="sigma70-ECF"/>
    <property type="match status" value="1"/>
</dbReference>
<keyword evidence="4" id="KW-0804">Transcription</keyword>
<keyword evidence="8" id="KW-1185">Reference proteome</keyword>
<evidence type="ECO:0000313" key="7">
    <source>
        <dbReference type="EMBL" id="QKH34917.1"/>
    </source>
</evidence>
<dbReference type="KEGG" id="apes:FOC84_08110"/>
<dbReference type="SUPFAM" id="SSF88946">
    <property type="entry name" value="Sigma2 domain of RNA polymerase sigma factors"/>
    <property type="match status" value="1"/>
</dbReference>
<protein>
    <submittedName>
        <fullName evidence="7">Sigma-70 family RNA polymerase sigma factor</fullName>
    </submittedName>
</protein>
<evidence type="ECO:0000256" key="3">
    <source>
        <dbReference type="ARBA" id="ARBA00023082"/>
    </source>
</evidence>
<dbReference type="SUPFAM" id="SSF88659">
    <property type="entry name" value="Sigma3 and sigma4 domains of RNA polymerase sigma factors"/>
    <property type="match status" value="1"/>
</dbReference>
<organism evidence="7 8">
    <name type="scientific">Achromobacter pestifer</name>
    <dbReference type="NCBI Taxonomy" id="1353889"/>
    <lineage>
        <taxon>Bacteria</taxon>
        <taxon>Pseudomonadati</taxon>
        <taxon>Pseudomonadota</taxon>
        <taxon>Betaproteobacteria</taxon>
        <taxon>Burkholderiales</taxon>
        <taxon>Alcaligenaceae</taxon>
        <taxon>Achromobacter</taxon>
    </lineage>
</organism>
<dbReference type="InterPro" id="IPR007627">
    <property type="entry name" value="RNA_pol_sigma70_r2"/>
</dbReference>
<evidence type="ECO:0000313" key="8">
    <source>
        <dbReference type="Proteomes" id="UP000500970"/>
    </source>
</evidence>
<feature type="domain" description="RNA polymerase sigma factor 70 region 4 type 2" evidence="6">
    <location>
        <begin position="111"/>
        <end position="162"/>
    </location>
</feature>